<dbReference type="InterPro" id="IPR009061">
    <property type="entry name" value="DNA-bd_dom_put_sf"/>
</dbReference>
<evidence type="ECO:0000313" key="1">
    <source>
        <dbReference type="EMBL" id="SHG15988.1"/>
    </source>
</evidence>
<sequence>MTTDDHLIDENEAAQMRSQSVRTLQMERLRGSGCPYVKLGRSVRYRRGDVLAYIDARIVTSTTEADARRGARG</sequence>
<dbReference type="OrthoDB" id="7068969at2"/>
<dbReference type="RefSeq" id="WP_079564851.1">
    <property type="nucleotide sequence ID" value="NZ_LT670818.1"/>
</dbReference>
<name>A0A1M5HJA9_9BRAD</name>
<proteinExistence type="predicted"/>
<dbReference type="AlphaFoldDB" id="A0A1M5HJA9"/>
<organism evidence="1 2">
    <name type="scientific">Bradyrhizobium erythrophlei</name>
    <dbReference type="NCBI Taxonomy" id="1437360"/>
    <lineage>
        <taxon>Bacteria</taxon>
        <taxon>Pseudomonadati</taxon>
        <taxon>Pseudomonadota</taxon>
        <taxon>Alphaproteobacteria</taxon>
        <taxon>Hyphomicrobiales</taxon>
        <taxon>Nitrobacteraceae</taxon>
        <taxon>Bradyrhizobium</taxon>
    </lineage>
</organism>
<accession>A0A1M5HJA9</accession>
<evidence type="ECO:0008006" key="3">
    <source>
        <dbReference type="Google" id="ProtNLM"/>
    </source>
</evidence>
<protein>
    <recommendedName>
        <fullName evidence="3">Helix-turn-helix domain-containing protein</fullName>
    </recommendedName>
</protein>
<gene>
    <name evidence="1" type="ORF">SAMN05444169_0856</name>
</gene>
<evidence type="ECO:0000313" key="2">
    <source>
        <dbReference type="Proteomes" id="UP000190675"/>
    </source>
</evidence>
<dbReference type="Proteomes" id="UP000190675">
    <property type="component" value="Chromosome I"/>
</dbReference>
<dbReference type="EMBL" id="LT670818">
    <property type="protein sequence ID" value="SHG15988.1"/>
    <property type="molecule type" value="Genomic_DNA"/>
</dbReference>
<reference evidence="1 2" key="1">
    <citation type="submission" date="2016-11" db="EMBL/GenBank/DDBJ databases">
        <authorList>
            <person name="Jaros S."/>
            <person name="Januszkiewicz K."/>
            <person name="Wedrychowicz H."/>
        </authorList>
    </citation>
    <scope>NUCLEOTIDE SEQUENCE [LARGE SCALE GENOMIC DNA]</scope>
    <source>
        <strain evidence="1 2">GAS242</strain>
    </source>
</reference>
<dbReference type="SUPFAM" id="SSF46955">
    <property type="entry name" value="Putative DNA-binding domain"/>
    <property type="match status" value="1"/>
</dbReference>